<dbReference type="PANTHER" id="PTHR15175:SF0">
    <property type="entry name" value="SH3 DOMAIN-CONTAINING PROTEIN C23A1.17"/>
    <property type="match status" value="1"/>
</dbReference>
<dbReference type="InterPro" id="IPR011990">
    <property type="entry name" value="TPR-like_helical_dom_sf"/>
</dbReference>
<dbReference type="EMBL" id="HACG01018553">
    <property type="protein sequence ID" value="CEK65418.1"/>
    <property type="molecule type" value="Transcribed_RNA"/>
</dbReference>
<dbReference type="SMART" id="SM00028">
    <property type="entry name" value="TPR"/>
    <property type="match status" value="2"/>
</dbReference>
<reference evidence="3" key="1">
    <citation type="submission" date="2014-12" db="EMBL/GenBank/DDBJ databases">
        <title>Insight into the proteome of Arion vulgaris.</title>
        <authorList>
            <person name="Aradska J."/>
            <person name="Bulat T."/>
            <person name="Smidak R."/>
            <person name="Sarate P."/>
            <person name="Gangsoo J."/>
            <person name="Sialana F."/>
            <person name="Bilban M."/>
            <person name="Lubec G."/>
        </authorList>
    </citation>
    <scope>NUCLEOTIDE SEQUENCE</scope>
    <source>
        <tissue evidence="3">Skin</tissue>
    </source>
</reference>
<dbReference type="PANTHER" id="PTHR15175">
    <property type="entry name" value="NEUTROPHIL CYTOSOLIC FACTOR 2, NEUTROPHIL NADPH OXIDASE FACTOR 2"/>
    <property type="match status" value="1"/>
</dbReference>
<dbReference type="InterPro" id="IPR051864">
    <property type="entry name" value="NCF2_NOXA1"/>
</dbReference>
<dbReference type="InterPro" id="IPR019734">
    <property type="entry name" value="TPR_rpt"/>
</dbReference>
<dbReference type="EMBL" id="HACG01018554">
    <property type="protein sequence ID" value="CEK65419.1"/>
    <property type="molecule type" value="Transcribed_RNA"/>
</dbReference>
<dbReference type="AlphaFoldDB" id="A0A0B6ZA91"/>
<dbReference type="PROSITE" id="PS50005">
    <property type="entry name" value="TPR"/>
    <property type="match status" value="1"/>
</dbReference>
<evidence type="ECO:0000256" key="2">
    <source>
        <dbReference type="SAM" id="MobiDB-lite"/>
    </source>
</evidence>
<name>A0A0B6ZA91_9EUPU</name>
<evidence type="ECO:0000313" key="4">
    <source>
        <dbReference type="EMBL" id="CEK65419.1"/>
    </source>
</evidence>
<proteinExistence type="predicted"/>
<feature type="compositionally biased region" description="Polar residues" evidence="2">
    <location>
        <begin position="213"/>
        <end position="224"/>
    </location>
</feature>
<evidence type="ECO:0000313" key="3">
    <source>
        <dbReference type="EMBL" id="CEK65418.1"/>
    </source>
</evidence>
<protein>
    <submittedName>
        <fullName evidence="3">Uncharacterized protein</fullName>
    </submittedName>
</protein>
<organism evidence="3">
    <name type="scientific">Arion vulgaris</name>
    <dbReference type="NCBI Taxonomy" id="1028688"/>
    <lineage>
        <taxon>Eukaryota</taxon>
        <taxon>Metazoa</taxon>
        <taxon>Spiralia</taxon>
        <taxon>Lophotrochozoa</taxon>
        <taxon>Mollusca</taxon>
        <taxon>Gastropoda</taxon>
        <taxon>Heterobranchia</taxon>
        <taxon>Euthyneura</taxon>
        <taxon>Panpulmonata</taxon>
        <taxon>Eupulmonata</taxon>
        <taxon>Stylommatophora</taxon>
        <taxon>Helicina</taxon>
        <taxon>Arionoidea</taxon>
        <taxon>Arionidae</taxon>
        <taxon>Arion</taxon>
    </lineage>
</organism>
<gene>
    <name evidence="3" type="primary">ORF54951</name>
    <name evidence="4" type="synonym">ORF54956</name>
</gene>
<feature type="compositionally biased region" description="Low complexity" evidence="2">
    <location>
        <begin position="202"/>
        <end position="212"/>
    </location>
</feature>
<dbReference type="SUPFAM" id="SSF48452">
    <property type="entry name" value="TPR-like"/>
    <property type="match status" value="1"/>
</dbReference>
<feature type="region of interest" description="Disordered" evidence="2">
    <location>
        <begin position="191"/>
        <end position="249"/>
    </location>
</feature>
<dbReference type="Gene3D" id="1.25.40.10">
    <property type="entry name" value="Tetratricopeptide repeat domain"/>
    <property type="match status" value="1"/>
</dbReference>
<evidence type="ECO:0000256" key="1">
    <source>
        <dbReference type="PROSITE-ProRule" id="PRU00339"/>
    </source>
</evidence>
<sequence>MTLRDTVSKWHAAMCLLEDNMFTEATQKLLEIQKPSARILSNLGCICMLQQRYEDAIQYFNASIEQDQYLAVALYQRGICYHKLQRYDKAINDFRNARSMLRSEGIDYKQLGAEILLTPQLLDQCITIIEDNLNKRDLDKLQTYSVLDCIFRPPITVVDNLVKHNFLGNATVISSTEEKYIVAAPERRQLPQSKMRFPNQTSLSVPSSPASSRIHQTTSNSGRTYISPPKRPPPRLLPDGSKMHQKSRSLEDVSSYAIVSEIIDESTSSVSRTAQTKPKPIYDKISSPTTFKPKLGLSPAITLNQPYINESDSKISLACHTKNLAIIIQPASHASVGELSTNLDKQMSRLENNPGKQIPLRSPIVELGQGSYVGQEENVDSNPGYLLGHAARMRSVFESIRNVCQKQINLK</sequence>
<feature type="repeat" description="TPR" evidence="1">
    <location>
        <begin position="71"/>
        <end position="104"/>
    </location>
</feature>
<accession>A0A0B6ZA91</accession>
<keyword evidence="1" id="KW-0802">TPR repeat</keyword>
<dbReference type="Pfam" id="PF13424">
    <property type="entry name" value="TPR_12"/>
    <property type="match status" value="1"/>
</dbReference>